<protein>
    <recommendedName>
        <fullName evidence="4">DUF928 domain-containing protein</fullName>
    </recommendedName>
</protein>
<dbReference type="Proteomes" id="UP000053372">
    <property type="component" value="Unassembled WGS sequence"/>
</dbReference>
<evidence type="ECO:0000256" key="1">
    <source>
        <dbReference type="SAM" id="Phobius"/>
    </source>
</evidence>
<feature type="transmembrane region" description="Helical" evidence="1">
    <location>
        <begin position="6"/>
        <end position="27"/>
    </location>
</feature>
<proteinExistence type="predicted"/>
<evidence type="ECO:0000313" key="3">
    <source>
        <dbReference type="Proteomes" id="UP000053372"/>
    </source>
</evidence>
<keyword evidence="3" id="KW-1185">Reference proteome</keyword>
<accession>A0A0V7ZYF5</accession>
<evidence type="ECO:0000313" key="2">
    <source>
        <dbReference type="EMBL" id="KST69393.1"/>
    </source>
</evidence>
<dbReference type="InterPro" id="IPR010328">
    <property type="entry name" value="DUF928"/>
</dbReference>
<dbReference type="AlphaFoldDB" id="A0A0V7ZYF5"/>
<dbReference type="EMBL" id="LMTZ01000024">
    <property type="protein sequence ID" value="KST69393.1"/>
    <property type="molecule type" value="Genomic_DNA"/>
</dbReference>
<organism evidence="2 3">
    <name type="scientific">Mastigocoleus testarum BC008</name>
    <dbReference type="NCBI Taxonomy" id="371196"/>
    <lineage>
        <taxon>Bacteria</taxon>
        <taxon>Bacillati</taxon>
        <taxon>Cyanobacteriota</taxon>
        <taxon>Cyanophyceae</taxon>
        <taxon>Nostocales</taxon>
        <taxon>Hapalosiphonaceae</taxon>
        <taxon>Mastigocoleus</taxon>
    </lineage>
</organism>
<dbReference type="RefSeq" id="WP_027844875.1">
    <property type="nucleotide sequence ID" value="NZ_LMTZ01000024.1"/>
</dbReference>
<comment type="caution">
    <text evidence="2">The sequence shown here is derived from an EMBL/GenBank/DDBJ whole genome shotgun (WGS) entry which is preliminary data.</text>
</comment>
<dbReference type="OrthoDB" id="536034at2"/>
<reference evidence="2 3" key="1">
    <citation type="journal article" date="2015" name="Genome Announc.">
        <title>Draft Genome of the Euendolithic (true boring) Cyanobacterium Mastigocoleus testarum strain BC008.</title>
        <authorList>
            <person name="Guida B.S."/>
            <person name="Garcia-Pichel F."/>
        </authorList>
    </citation>
    <scope>NUCLEOTIDE SEQUENCE [LARGE SCALE GENOMIC DNA]</scope>
    <source>
        <strain evidence="2 3">BC008</strain>
    </source>
</reference>
<evidence type="ECO:0008006" key="4">
    <source>
        <dbReference type="Google" id="ProtNLM"/>
    </source>
</evidence>
<gene>
    <name evidence="2" type="ORF">BC008_35305</name>
</gene>
<dbReference type="Pfam" id="PF06051">
    <property type="entry name" value="DUF928"/>
    <property type="match status" value="1"/>
</dbReference>
<keyword evidence="1" id="KW-0812">Transmembrane</keyword>
<name>A0A0V7ZYF5_9CYAN</name>
<keyword evidence="1" id="KW-0472">Membrane</keyword>
<sequence length="263" mass="29722">MKLIWLLIKFSLVFTLSSTTLISYFLIQDNSAYSSNKGSKKIKFLLPAPPPGKPVGGRTRGGGSRGPCLGAENTLTALVPSRKHTLNSVGIEEENVWGLTTSDRAVFHFYVPYSNKNSFHTEFLLRNEESRKIVYLSEIPLPSKPGIISVSLPETVKPLEMNKNYRWYFNIYCKPQRPFPSLTVEGVVRRVKLSEELTKKINAAEPHKQIEIYAAEGIWFNALDILAELRKKEPENKELIENWKSLLGSVGMDDISESSLVEY</sequence>
<keyword evidence="1" id="KW-1133">Transmembrane helix</keyword>